<evidence type="ECO:0000256" key="1">
    <source>
        <dbReference type="ARBA" id="ARBA00023242"/>
    </source>
</evidence>
<feature type="compositionally biased region" description="Basic and acidic residues" evidence="3">
    <location>
        <begin position="39"/>
        <end position="63"/>
    </location>
</feature>
<accession>A0AAQ3L6E1</accession>
<name>A0AAQ3L6E1_9LILI</name>
<evidence type="ECO:0000313" key="5">
    <source>
        <dbReference type="EMBL" id="WOL20167.1"/>
    </source>
</evidence>
<dbReference type="EMBL" id="CP136898">
    <property type="protein sequence ID" value="WOL20167.1"/>
    <property type="molecule type" value="Genomic_DNA"/>
</dbReference>
<protein>
    <recommendedName>
        <fullName evidence="4">WRC domain-containing protein</fullName>
    </recommendedName>
</protein>
<dbReference type="PANTHER" id="PTHR34122:SF1">
    <property type="entry name" value="EXPRESSED PROTEIN"/>
    <property type="match status" value="1"/>
</dbReference>
<dbReference type="Proteomes" id="UP001327560">
    <property type="component" value="Chromosome 9"/>
</dbReference>
<feature type="region of interest" description="Disordered" evidence="3">
    <location>
        <begin position="145"/>
        <end position="178"/>
    </location>
</feature>
<feature type="compositionally biased region" description="Basic and acidic residues" evidence="3">
    <location>
        <begin position="282"/>
        <end position="293"/>
    </location>
</feature>
<keyword evidence="6" id="KW-1185">Reference proteome</keyword>
<organism evidence="5 6">
    <name type="scientific">Canna indica</name>
    <name type="common">Indian-shot</name>
    <dbReference type="NCBI Taxonomy" id="4628"/>
    <lineage>
        <taxon>Eukaryota</taxon>
        <taxon>Viridiplantae</taxon>
        <taxon>Streptophyta</taxon>
        <taxon>Embryophyta</taxon>
        <taxon>Tracheophyta</taxon>
        <taxon>Spermatophyta</taxon>
        <taxon>Magnoliopsida</taxon>
        <taxon>Liliopsida</taxon>
        <taxon>Zingiberales</taxon>
        <taxon>Cannaceae</taxon>
        <taxon>Canna</taxon>
    </lineage>
</organism>
<evidence type="ECO:0000256" key="2">
    <source>
        <dbReference type="PROSITE-ProRule" id="PRU01002"/>
    </source>
</evidence>
<evidence type="ECO:0000256" key="3">
    <source>
        <dbReference type="SAM" id="MobiDB-lite"/>
    </source>
</evidence>
<evidence type="ECO:0000313" key="6">
    <source>
        <dbReference type="Proteomes" id="UP001327560"/>
    </source>
</evidence>
<dbReference type="PROSITE" id="PS51667">
    <property type="entry name" value="WRC"/>
    <property type="match status" value="1"/>
</dbReference>
<dbReference type="PANTHER" id="PTHR34122">
    <property type="entry name" value="EXPRESSED PROTEIN-RELATED"/>
    <property type="match status" value="1"/>
</dbReference>
<dbReference type="Pfam" id="PF08879">
    <property type="entry name" value="WRC"/>
    <property type="match status" value="1"/>
</dbReference>
<gene>
    <name evidence="5" type="ORF">Cni_G28969</name>
</gene>
<feature type="compositionally biased region" description="Polar residues" evidence="3">
    <location>
        <begin position="272"/>
        <end position="281"/>
    </location>
</feature>
<dbReference type="InterPro" id="IPR014977">
    <property type="entry name" value="WRC_dom"/>
</dbReference>
<feature type="region of interest" description="Disordered" evidence="3">
    <location>
        <begin position="1"/>
        <end position="99"/>
    </location>
</feature>
<sequence>MRIRKRPNPSPASLPLSPPLPPLPHLPPPVPDPSQGQDGGKDNNGADRVRGTQRLHSDGDLKIHCTPPTPPPPRSEPHLNFDGSSRKTTGAAPRSDLGLLQVLRKNAKEEDGMVDANQRWNAQVYSKPSSSAPLLAEERLGDAELLEKKRRGGKPAEKEKKPKWKGSAKMMSNSANTNSCSGDVCDNARCEGEMEERVGAANGKKRRSPAVLMEGSRCSRVNGRGWRCCQQTLVGYSLCEHHLGKGRLRSMTSVRGQLGTTNGGGKLKVRSTQEATLTPRSSQKDEKVEEKTKPWPPSVAEIKMEENEAEKATQLMARRKKIGMVKARTISSLLDEENYPVPSSLSSQPSAEVAFMPTLDGSEAMV</sequence>
<proteinExistence type="predicted"/>
<dbReference type="AlphaFoldDB" id="A0AAQ3L6E1"/>
<reference evidence="5 6" key="1">
    <citation type="submission" date="2023-10" db="EMBL/GenBank/DDBJ databases">
        <title>Chromosome-scale genome assembly provides insights into flower coloration mechanisms of Canna indica.</title>
        <authorList>
            <person name="Li C."/>
        </authorList>
    </citation>
    <scope>NUCLEOTIDE SEQUENCE [LARGE SCALE GENOMIC DNA]</scope>
    <source>
        <tissue evidence="5">Flower</tissue>
    </source>
</reference>
<feature type="domain" description="WRC" evidence="4">
    <location>
        <begin position="212"/>
        <end position="256"/>
    </location>
</feature>
<feature type="compositionally biased region" description="Pro residues" evidence="3">
    <location>
        <begin position="8"/>
        <end position="32"/>
    </location>
</feature>
<feature type="region of interest" description="Disordered" evidence="3">
    <location>
        <begin position="272"/>
        <end position="295"/>
    </location>
</feature>
<evidence type="ECO:0000259" key="4">
    <source>
        <dbReference type="PROSITE" id="PS51667"/>
    </source>
</evidence>
<keyword evidence="1" id="KW-0539">Nucleus</keyword>
<comment type="caution">
    <text evidence="2">Lacks conserved residue(s) required for the propagation of feature annotation.</text>
</comment>